<dbReference type="EMBL" id="JADPKZ010000048">
    <property type="protein sequence ID" value="MBF8379005.1"/>
    <property type="molecule type" value="Genomic_DNA"/>
</dbReference>
<dbReference type="SUPFAM" id="SSF47384">
    <property type="entry name" value="Homodimeric domain of signal transducing histidine kinase"/>
    <property type="match status" value="1"/>
</dbReference>
<gene>
    <name evidence="12" type="ORF">IW967_14230</name>
</gene>
<dbReference type="PRINTS" id="PR00344">
    <property type="entry name" value="BCTRLSENSOR"/>
</dbReference>
<dbReference type="PROSITE" id="PS50109">
    <property type="entry name" value="HIS_KIN"/>
    <property type="match status" value="1"/>
</dbReference>
<keyword evidence="8" id="KW-0902">Two-component regulatory system</keyword>
<evidence type="ECO:0000256" key="5">
    <source>
        <dbReference type="ARBA" id="ARBA00022741"/>
    </source>
</evidence>
<evidence type="ECO:0000256" key="2">
    <source>
        <dbReference type="ARBA" id="ARBA00012438"/>
    </source>
</evidence>
<evidence type="ECO:0000256" key="7">
    <source>
        <dbReference type="ARBA" id="ARBA00022840"/>
    </source>
</evidence>
<dbReference type="CDD" id="cd00075">
    <property type="entry name" value="HATPase"/>
    <property type="match status" value="1"/>
</dbReference>
<dbReference type="SMART" id="SM00388">
    <property type="entry name" value="HisKA"/>
    <property type="match status" value="1"/>
</dbReference>
<dbReference type="InterPro" id="IPR003594">
    <property type="entry name" value="HATPase_dom"/>
</dbReference>
<evidence type="ECO:0000256" key="4">
    <source>
        <dbReference type="ARBA" id="ARBA00022679"/>
    </source>
</evidence>
<evidence type="ECO:0000256" key="6">
    <source>
        <dbReference type="ARBA" id="ARBA00022777"/>
    </source>
</evidence>
<protein>
    <recommendedName>
        <fullName evidence="2">histidine kinase</fullName>
        <ecNumber evidence="2">2.7.13.3</ecNumber>
    </recommendedName>
</protein>
<evidence type="ECO:0000256" key="3">
    <source>
        <dbReference type="ARBA" id="ARBA00022553"/>
    </source>
</evidence>
<evidence type="ECO:0000256" key="8">
    <source>
        <dbReference type="ARBA" id="ARBA00023012"/>
    </source>
</evidence>
<feature type="transmembrane region" description="Helical" evidence="10">
    <location>
        <begin position="9"/>
        <end position="32"/>
    </location>
</feature>
<dbReference type="PANTHER" id="PTHR43711:SF1">
    <property type="entry name" value="HISTIDINE KINASE 1"/>
    <property type="match status" value="1"/>
</dbReference>
<keyword evidence="10" id="KW-1133">Transmembrane helix</keyword>
<name>A0ABS0F6T4_9BACL</name>
<dbReference type="CDD" id="cd00082">
    <property type="entry name" value="HisKA"/>
    <property type="match status" value="1"/>
</dbReference>
<reference evidence="12 13" key="1">
    <citation type="submission" date="2020-11" db="EMBL/GenBank/DDBJ databases">
        <title>Genomic insight of Alicyclobacillus mali FL 18 reveals a new arsenic-resistant strain, with potential in environmental biotechnology.</title>
        <authorList>
            <person name="Fiorentino G."/>
            <person name="Gallo G."/>
            <person name="Aulitto M."/>
        </authorList>
    </citation>
    <scope>NUCLEOTIDE SEQUENCE [LARGE SCALE GENOMIC DNA]</scope>
    <source>
        <strain evidence="12 13">FL 18</strain>
    </source>
</reference>
<dbReference type="InterPro" id="IPR005467">
    <property type="entry name" value="His_kinase_dom"/>
</dbReference>
<keyword evidence="5" id="KW-0547">Nucleotide-binding</keyword>
<dbReference type="Gene3D" id="3.30.565.10">
    <property type="entry name" value="Histidine kinase-like ATPase, C-terminal domain"/>
    <property type="match status" value="1"/>
</dbReference>
<dbReference type="Proteomes" id="UP000642910">
    <property type="component" value="Unassembled WGS sequence"/>
</dbReference>
<evidence type="ECO:0000256" key="1">
    <source>
        <dbReference type="ARBA" id="ARBA00000085"/>
    </source>
</evidence>
<dbReference type="PANTHER" id="PTHR43711">
    <property type="entry name" value="TWO-COMPONENT HISTIDINE KINASE"/>
    <property type="match status" value="1"/>
</dbReference>
<keyword evidence="10" id="KW-0472">Membrane</keyword>
<dbReference type="InterPro" id="IPR004358">
    <property type="entry name" value="Sig_transdc_His_kin-like_C"/>
</dbReference>
<dbReference type="RefSeq" id="WP_195868319.1">
    <property type="nucleotide sequence ID" value="NZ_JADPKZ010000048.1"/>
</dbReference>
<comment type="catalytic activity">
    <reaction evidence="1">
        <text>ATP + protein L-histidine = ADP + protein N-phospho-L-histidine.</text>
        <dbReference type="EC" id="2.7.13.3"/>
    </reaction>
</comment>
<dbReference type="Pfam" id="PF00512">
    <property type="entry name" value="HisKA"/>
    <property type="match status" value="1"/>
</dbReference>
<accession>A0ABS0F6T4</accession>
<keyword evidence="4" id="KW-0808">Transferase</keyword>
<sequence>MFKRLSLRLTLLTVILLVVLYSITSLALYGIIRGFVMRSIDFNLRQAAYRVANTAVLTGIPSFASTGSPEINFVLVDNSTYTSIADPDLANALENRLNRPTDRPTFFNFTYEGEHYRVFDLPIAEGAGGPAYVATILDDTQTVRAMSDLRSVIVIVGLFGVCGATLVGFILSERMLQPIRRAFQRQLEFVADASHELRTPLAVIQSNLGIVMEHTDQTVEDNLEWLNNAHGEARRLGKLVQDLLTLARSDSERMPVERRPVALNELLDRIHDLYETVADMRGIELAVRAEEPLVVLGDRDRLHQLLVILIDNAMKFTDEGGKVEIAAIRNRNQAMLSVRDTGIGIAKEHLDRVFDRFYTVDTARSRHGEAKGTGLGLSIAKWIVEAHGGRISIASEGIGRGTTVRVELPLAPKRPAGSEEGDVTARSEA</sequence>
<dbReference type="SUPFAM" id="SSF55874">
    <property type="entry name" value="ATPase domain of HSP90 chaperone/DNA topoisomerase II/histidine kinase"/>
    <property type="match status" value="1"/>
</dbReference>
<evidence type="ECO:0000256" key="10">
    <source>
        <dbReference type="SAM" id="Phobius"/>
    </source>
</evidence>
<dbReference type="EC" id="2.7.13.3" evidence="2"/>
<feature type="region of interest" description="Disordered" evidence="9">
    <location>
        <begin position="410"/>
        <end position="429"/>
    </location>
</feature>
<dbReference type="GO" id="GO:0016301">
    <property type="term" value="F:kinase activity"/>
    <property type="evidence" value="ECO:0007669"/>
    <property type="project" value="UniProtKB-KW"/>
</dbReference>
<evidence type="ECO:0000256" key="9">
    <source>
        <dbReference type="SAM" id="MobiDB-lite"/>
    </source>
</evidence>
<proteinExistence type="predicted"/>
<keyword evidence="7" id="KW-0067">ATP-binding</keyword>
<feature type="domain" description="Histidine kinase" evidence="11">
    <location>
        <begin position="192"/>
        <end position="412"/>
    </location>
</feature>
<dbReference type="InterPro" id="IPR050736">
    <property type="entry name" value="Sensor_HK_Regulatory"/>
</dbReference>
<keyword evidence="6 12" id="KW-0418">Kinase</keyword>
<dbReference type="Gene3D" id="1.10.287.130">
    <property type="match status" value="1"/>
</dbReference>
<comment type="caution">
    <text evidence="12">The sequence shown here is derived from an EMBL/GenBank/DDBJ whole genome shotgun (WGS) entry which is preliminary data.</text>
</comment>
<organism evidence="12 13">
    <name type="scientific">Alicyclobacillus mali</name>
    <name type="common">ex Roth et al. 2021</name>
    <dbReference type="NCBI Taxonomy" id="1123961"/>
    <lineage>
        <taxon>Bacteria</taxon>
        <taxon>Bacillati</taxon>
        <taxon>Bacillota</taxon>
        <taxon>Bacilli</taxon>
        <taxon>Bacillales</taxon>
        <taxon>Alicyclobacillaceae</taxon>
        <taxon>Alicyclobacillus</taxon>
    </lineage>
</organism>
<evidence type="ECO:0000313" key="12">
    <source>
        <dbReference type="EMBL" id="MBF8379005.1"/>
    </source>
</evidence>
<evidence type="ECO:0000313" key="13">
    <source>
        <dbReference type="Proteomes" id="UP000642910"/>
    </source>
</evidence>
<dbReference type="InterPro" id="IPR036097">
    <property type="entry name" value="HisK_dim/P_sf"/>
</dbReference>
<dbReference type="Pfam" id="PF02518">
    <property type="entry name" value="HATPase_c"/>
    <property type="match status" value="1"/>
</dbReference>
<dbReference type="InterPro" id="IPR003661">
    <property type="entry name" value="HisK_dim/P_dom"/>
</dbReference>
<keyword evidence="3" id="KW-0597">Phosphoprotein</keyword>
<dbReference type="SMART" id="SM00387">
    <property type="entry name" value="HATPase_c"/>
    <property type="match status" value="1"/>
</dbReference>
<keyword evidence="10" id="KW-0812">Transmembrane</keyword>
<dbReference type="InterPro" id="IPR036890">
    <property type="entry name" value="HATPase_C_sf"/>
</dbReference>
<keyword evidence="13" id="KW-1185">Reference proteome</keyword>
<evidence type="ECO:0000259" key="11">
    <source>
        <dbReference type="PROSITE" id="PS50109"/>
    </source>
</evidence>
<feature type="transmembrane region" description="Helical" evidence="10">
    <location>
        <begin position="152"/>
        <end position="171"/>
    </location>
</feature>